<dbReference type="SUPFAM" id="SSF89095">
    <property type="entry name" value="GatB/YqeY motif"/>
    <property type="match status" value="1"/>
</dbReference>
<dbReference type="InterPro" id="IPR023168">
    <property type="entry name" value="GatB_Yqey_C_2"/>
</dbReference>
<dbReference type="GO" id="GO:0016884">
    <property type="term" value="F:carbon-nitrogen ligase activity, with glutamine as amido-N-donor"/>
    <property type="evidence" value="ECO:0007669"/>
    <property type="project" value="InterPro"/>
</dbReference>
<dbReference type="InterPro" id="IPR019004">
    <property type="entry name" value="YqeY/Aim41"/>
</dbReference>
<proteinExistence type="predicted"/>
<name>A0A4Q0AHG0_9BACT</name>
<dbReference type="Pfam" id="PF09424">
    <property type="entry name" value="YqeY"/>
    <property type="match status" value="1"/>
</dbReference>
<reference evidence="1" key="1">
    <citation type="submission" date="2019-01" db="EMBL/GenBank/DDBJ databases">
        <title>Genomic signatures and co-occurrence patterns of the ultra-small Saccharimodia (Patescibacteria phylum) suggest a symbiotic lifestyle.</title>
        <authorList>
            <person name="Lemos L."/>
            <person name="Medeiros J."/>
            <person name="Andreote F."/>
            <person name="Fernandes G."/>
            <person name="Varani A."/>
            <person name="Oliveira G."/>
            <person name="Pylro V."/>
        </authorList>
    </citation>
    <scope>NUCLEOTIDE SEQUENCE [LARGE SCALE GENOMIC DNA]</scope>
    <source>
        <strain evidence="1">AMD02</strain>
    </source>
</reference>
<dbReference type="InterPro" id="IPR042184">
    <property type="entry name" value="YqeY/Aim41_N"/>
</dbReference>
<dbReference type="PANTHER" id="PTHR28055:SF1">
    <property type="entry name" value="ALTERED INHERITANCE OF MITOCHONDRIA PROTEIN 41, MITOCHONDRIAL"/>
    <property type="match status" value="1"/>
</dbReference>
<evidence type="ECO:0000313" key="1">
    <source>
        <dbReference type="EMBL" id="RWZ78544.1"/>
    </source>
</evidence>
<dbReference type="EMBL" id="SCKX01000001">
    <property type="protein sequence ID" value="RWZ78544.1"/>
    <property type="molecule type" value="Genomic_DNA"/>
</dbReference>
<sequence>MALKAQFDQDIKAALLGGDRFTASVLRDFKAAVLNEEVAQKKRDEGLSDEEIEKVLIREVKKRAESAAIYDGAERTELAQNERAESNILEKYLPEQVSEADIKAAVDEAIVSTGATSAVHMGQVIGAVKSQLGNAADGATIARIVKEALR</sequence>
<keyword evidence="2" id="KW-1185">Reference proteome</keyword>
<accession>A0A4Q0AHG0</accession>
<organism evidence="1 2">
    <name type="scientific">Candidatus Microsaccharimonas sossegonensis</name>
    <dbReference type="NCBI Taxonomy" id="2506948"/>
    <lineage>
        <taxon>Bacteria</taxon>
        <taxon>Candidatus Saccharimonadota</taxon>
        <taxon>Candidatus Saccharimonadia</taxon>
        <taxon>Candidatus Saccharimonadales</taxon>
        <taxon>Candidatus Saccharimonadaceae</taxon>
        <taxon>Candidatus Microsaccharimonas</taxon>
    </lineage>
</organism>
<dbReference type="Gene3D" id="1.10.1510.10">
    <property type="entry name" value="Uncharacterised protein YqeY/AIM41 PF09424, N-terminal domain"/>
    <property type="match status" value="1"/>
</dbReference>
<evidence type="ECO:0000313" key="2">
    <source>
        <dbReference type="Proteomes" id="UP000289257"/>
    </source>
</evidence>
<dbReference type="Proteomes" id="UP000289257">
    <property type="component" value="Unassembled WGS sequence"/>
</dbReference>
<protein>
    <submittedName>
        <fullName evidence="1">GatB/YqeY</fullName>
    </submittedName>
</protein>
<dbReference type="PANTHER" id="PTHR28055">
    <property type="entry name" value="ALTERED INHERITANCE OF MITOCHONDRIA PROTEIN 41, MITOCHONDRIAL"/>
    <property type="match status" value="1"/>
</dbReference>
<dbReference type="InterPro" id="IPR003789">
    <property type="entry name" value="Asn/Gln_tRNA_amidoTrase-B-like"/>
</dbReference>
<comment type="caution">
    <text evidence="1">The sequence shown here is derived from an EMBL/GenBank/DDBJ whole genome shotgun (WGS) entry which is preliminary data.</text>
</comment>
<dbReference type="AlphaFoldDB" id="A0A4Q0AHG0"/>
<dbReference type="Gene3D" id="1.10.10.410">
    <property type="match status" value="1"/>
</dbReference>
<gene>
    <name evidence="1" type="ORF">EOT05_02230</name>
</gene>